<sequence length="111" mass="12717">LRLLRFDALRTLITSRKPIHVQYAEVFGPHTLRTQMLAHSSLVCYIVVARLRLPYRQRGRADVDKWWSDVISRTAVGAGPNPQAVESRLGTIVPNLMRRFSSRGGYHLFDD</sequence>
<dbReference type="AlphaFoldDB" id="A0A9P5N051"/>
<feature type="non-terminal residue" evidence="1">
    <location>
        <position position="111"/>
    </location>
</feature>
<organism evidence="1 2">
    <name type="scientific">Russula ochroleuca</name>
    <dbReference type="NCBI Taxonomy" id="152965"/>
    <lineage>
        <taxon>Eukaryota</taxon>
        <taxon>Fungi</taxon>
        <taxon>Dikarya</taxon>
        <taxon>Basidiomycota</taxon>
        <taxon>Agaricomycotina</taxon>
        <taxon>Agaricomycetes</taxon>
        <taxon>Russulales</taxon>
        <taxon>Russulaceae</taxon>
        <taxon>Russula</taxon>
    </lineage>
</organism>
<reference evidence="1" key="1">
    <citation type="submission" date="2019-10" db="EMBL/GenBank/DDBJ databases">
        <authorList>
            <consortium name="DOE Joint Genome Institute"/>
            <person name="Kuo A."/>
            <person name="Miyauchi S."/>
            <person name="Kiss E."/>
            <person name="Drula E."/>
            <person name="Kohler A."/>
            <person name="Sanchez-Garcia M."/>
            <person name="Andreopoulos B."/>
            <person name="Barry K.W."/>
            <person name="Bonito G."/>
            <person name="Buee M."/>
            <person name="Carver A."/>
            <person name="Chen C."/>
            <person name="Cichocki N."/>
            <person name="Clum A."/>
            <person name="Culley D."/>
            <person name="Crous P.W."/>
            <person name="Fauchery L."/>
            <person name="Girlanda M."/>
            <person name="Hayes R."/>
            <person name="Keri Z."/>
            <person name="LaButti K."/>
            <person name="Lipzen A."/>
            <person name="Lombard V."/>
            <person name="Magnuson J."/>
            <person name="Maillard F."/>
            <person name="Morin E."/>
            <person name="Murat C."/>
            <person name="Nolan M."/>
            <person name="Ohm R."/>
            <person name="Pangilinan J."/>
            <person name="Pereira M."/>
            <person name="Perotto S."/>
            <person name="Peter M."/>
            <person name="Riley R."/>
            <person name="Sitrit Y."/>
            <person name="Stielow B."/>
            <person name="Szollosi G."/>
            <person name="Zifcakova L."/>
            <person name="Stursova M."/>
            <person name="Spatafora J.W."/>
            <person name="Tedersoo L."/>
            <person name="Vaario L.-M."/>
            <person name="Yamada A."/>
            <person name="Yan M."/>
            <person name="Wang P."/>
            <person name="Xu J."/>
            <person name="Bruns T."/>
            <person name="Baldrian P."/>
            <person name="Vilgalys R."/>
            <person name="Henrissat B."/>
            <person name="Grigoriev I.V."/>
            <person name="Hibbett D."/>
            <person name="Nagy L.G."/>
            <person name="Martin F.M."/>
        </authorList>
    </citation>
    <scope>NUCLEOTIDE SEQUENCE</scope>
    <source>
        <strain evidence="1">Prilba</strain>
    </source>
</reference>
<dbReference type="InterPro" id="IPR023214">
    <property type="entry name" value="HAD_sf"/>
</dbReference>
<dbReference type="Gene3D" id="1.10.150.720">
    <property type="entry name" value="Haloacid dehalogenase-like hydrolase"/>
    <property type="match status" value="1"/>
</dbReference>
<dbReference type="EMBL" id="WHVB01000005">
    <property type="protein sequence ID" value="KAF8482761.1"/>
    <property type="molecule type" value="Genomic_DNA"/>
</dbReference>
<evidence type="ECO:0000313" key="2">
    <source>
        <dbReference type="Proteomes" id="UP000759537"/>
    </source>
</evidence>
<name>A0A9P5N051_9AGAM</name>
<gene>
    <name evidence="1" type="ORF">DFH94DRAFT_601780</name>
</gene>
<dbReference type="Proteomes" id="UP000759537">
    <property type="component" value="Unassembled WGS sequence"/>
</dbReference>
<dbReference type="Gene3D" id="3.40.50.1000">
    <property type="entry name" value="HAD superfamily/HAD-like"/>
    <property type="match status" value="1"/>
</dbReference>
<protein>
    <submittedName>
        <fullName evidence="1">Uncharacterized protein</fullName>
    </submittedName>
</protein>
<feature type="non-terminal residue" evidence="1">
    <location>
        <position position="1"/>
    </location>
</feature>
<accession>A0A9P5N051</accession>
<proteinExistence type="predicted"/>
<dbReference type="OrthoDB" id="444127at2759"/>
<dbReference type="InterPro" id="IPR044924">
    <property type="entry name" value="HAD-SF_hydro_IA_REG-2-like_cap"/>
</dbReference>
<comment type="caution">
    <text evidence="1">The sequence shown here is derived from an EMBL/GenBank/DDBJ whole genome shotgun (WGS) entry which is preliminary data.</text>
</comment>
<keyword evidence="2" id="KW-1185">Reference proteome</keyword>
<evidence type="ECO:0000313" key="1">
    <source>
        <dbReference type="EMBL" id="KAF8482761.1"/>
    </source>
</evidence>
<reference evidence="1" key="2">
    <citation type="journal article" date="2020" name="Nat. Commun.">
        <title>Large-scale genome sequencing of mycorrhizal fungi provides insights into the early evolution of symbiotic traits.</title>
        <authorList>
            <person name="Miyauchi S."/>
            <person name="Kiss E."/>
            <person name="Kuo A."/>
            <person name="Drula E."/>
            <person name="Kohler A."/>
            <person name="Sanchez-Garcia M."/>
            <person name="Morin E."/>
            <person name="Andreopoulos B."/>
            <person name="Barry K.W."/>
            <person name="Bonito G."/>
            <person name="Buee M."/>
            <person name="Carver A."/>
            <person name="Chen C."/>
            <person name="Cichocki N."/>
            <person name="Clum A."/>
            <person name="Culley D."/>
            <person name="Crous P.W."/>
            <person name="Fauchery L."/>
            <person name="Girlanda M."/>
            <person name="Hayes R.D."/>
            <person name="Keri Z."/>
            <person name="LaButti K."/>
            <person name="Lipzen A."/>
            <person name="Lombard V."/>
            <person name="Magnuson J."/>
            <person name="Maillard F."/>
            <person name="Murat C."/>
            <person name="Nolan M."/>
            <person name="Ohm R.A."/>
            <person name="Pangilinan J."/>
            <person name="Pereira M.F."/>
            <person name="Perotto S."/>
            <person name="Peter M."/>
            <person name="Pfister S."/>
            <person name="Riley R."/>
            <person name="Sitrit Y."/>
            <person name="Stielow J.B."/>
            <person name="Szollosi G."/>
            <person name="Zifcakova L."/>
            <person name="Stursova M."/>
            <person name="Spatafora J.W."/>
            <person name="Tedersoo L."/>
            <person name="Vaario L.M."/>
            <person name="Yamada A."/>
            <person name="Yan M."/>
            <person name="Wang P."/>
            <person name="Xu J."/>
            <person name="Bruns T."/>
            <person name="Baldrian P."/>
            <person name="Vilgalys R."/>
            <person name="Dunand C."/>
            <person name="Henrissat B."/>
            <person name="Grigoriev I.V."/>
            <person name="Hibbett D."/>
            <person name="Nagy L.G."/>
            <person name="Martin F.M."/>
        </authorList>
    </citation>
    <scope>NUCLEOTIDE SEQUENCE</scope>
    <source>
        <strain evidence="1">Prilba</strain>
    </source>
</reference>